<evidence type="ECO:0008006" key="4">
    <source>
        <dbReference type="Google" id="ProtNLM"/>
    </source>
</evidence>
<dbReference type="PANTHER" id="PTHR37476">
    <property type="entry name" value="COILED-COIL DOMAIN-CONTAINING PROTEIN 171"/>
    <property type="match status" value="1"/>
</dbReference>
<evidence type="ECO:0000313" key="3">
    <source>
        <dbReference type="Proteomes" id="UP000597762"/>
    </source>
</evidence>
<feature type="coiled-coil region" evidence="1">
    <location>
        <begin position="476"/>
        <end position="524"/>
    </location>
</feature>
<accession>A0A812AQD0</accession>
<feature type="coiled-coil region" evidence="1">
    <location>
        <begin position="122"/>
        <end position="149"/>
    </location>
</feature>
<evidence type="ECO:0000256" key="1">
    <source>
        <dbReference type="SAM" id="Coils"/>
    </source>
</evidence>
<keyword evidence="3" id="KW-1185">Reference proteome</keyword>
<dbReference type="AlphaFoldDB" id="A0A812AQD0"/>
<sequence length="676" mass="77013">MQQSYEGQMSRMMNLSKDREASWRKQKKEIETHYEQRLAELQEQFKKKLTASEEFTNKVQSSNNTNFGLEAKHEELQKKLTLATSQHSRLQIVCSLLCGALYPLYLRSHQLISERHLLEDIVDQGETTMDQLRLLIETLNEEMQSCGSRSFNDCNSGLILSGGKMKDLKLSPVMRFRKYTIMILAANRLCFLSRTSKRLFSTYDVALGPISLIVQTMIITSEPKAFAECLSGKSAEKDHEASQNLLQLIANKELVQSLTNSVTELERLISTSSQDNESLISFHSLMASARSAMSCITNHLAEKFQGRSYWNTQKNFNFGSSLCHRLKSGLTSHISKQKLTNYFSLFTQQKMIDTLQTHIVQFTKHLQVVEAERRSLKNQLDKSLEEKNQLLPNKQMVLQLQEQLGQLHAKQQKQVPIEKFEKLVQELKMAVVREKQADKLLNEQAGQLNKLTSQLEIHVAGGTQKERTLSETIKSLNECQMNLNRNEQTVSELKTQLSQCQTEKISLQQNLKDAENTLRTASRDKVVLQKYLKSVQETFNQIQEENNGTKSTDPCSSLPLLLKADHIPTNIGKSGPELIACQNLVKAFVEAQHEANHKNCILEGDIASMRQHIASLKKEFCSILEEKVEESKDFVPLPNTKSARKDSQPCKGSKYTMIPIVRRLHAALSKQTNNDY</sequence>
<evidence type="ECO:0000313" key="2">
    <source>
        <dbReference type="EMBL" id="CAE1149663.1"/>
    </source>
</evidence>
<feature type="coiled-coil region" evidence="1">
    <location>
        <begin position="24"/>
        <end position="58"/>
    </location>
</feature>
<dbReference type="PANTHER" id="PTHR37476:SF1">
    <property type="entry name" value="COILED-COIL DOMAIN-CONTAINING PROTEIN 171"/>
    <property type="match status" value="1"/>
</dbReference>
<dbReference type="EMBL" id="CAHIKZ030000080">
    <property type="protein sequence ID" value="CAE1149663.1"/>
    <property type="molecule type" value="Genomic_DNA"/>
</dbReference>
<keyword evidence="1" id="KW-0175">Coiled coil</keyword>
<gene>
    <name evidence="2" type="ORF">SPHA_2797</name>
</gene>
<reference evidence="2" key="1">
    <citation type="submission" date="2021-01" db="EMBL/GenBank/DDBJ databases">
        <authorList>
            <person name="Li R."/>
            <person name="Bekaert M."/>
        </authorList>
    </citation>
    <scope>NUCLEOTIDE SEQUENCE</scope>
    <source>
        <strain evidence="2">Farmed</strain>
    </source>
</reference>
<name>A0A812AQD0_ACAPH</name>
<organism evidence="2 3">
    <name type="scientific">Acanthosepion pharaonis</name>
    <name type="common">Pharaoh cuttlefish</name>
    <name type="synonym">Sepia pharaonis</name>
    <dbReference type="NCBI Taxonomy" id="158019"/>
    <lineage>
        <taxon>Eukaryota</taxon>
        <taxon>Metazoa</taxon>
        <taxon>Spiralia</taxon>
        <taxon>Lophotrochozoa</taxon>
        <taxon>Mollusca</taxon>
        <taxon>Cephalopoda</taxon>
        <taxon>Coleoidea</taxon>
        <taxon>Decapodiformes</taxon>
        <taxon>Sepiida</taxon>
        <taxon>Sepiina</taxon>
        <taxon>Sepiidae</taxon>
        <taxon>Acanthosepion</taxon>
    </lineage>
</organism>
<dbReference type="Proteomes" id="UP000597762">
    <property type="component" value="Unassembled WGS sequence"/>
</dbReference>
<dbReference type="OrthoDB" id="287623at2759"/>
<proteinExistence type="predicted"/>
<comment type="caution">
    <text evidence="2">The sequence shown here is derived from an EMBL/GenBank/DDBJ whole genome shotgun (WGS) entry which is preliminary data.</text>
</comment>
<protein>
    <recommendedName>
        <fullName evidence="4">Coiled-coil domain-containing protein 171</fullName>
    </recommendedName>
</protein>
<feature type="coiled-coil region" evidence="1">
    <location>
        <begin position="359"/>
        <end position="386"/>
    </location>
</feature>